<dbReference type="GO" id="GO:0016491">
    <property type="term" value="F:oxidoreductase activity"/>
    <property type="evidence" value="ECO:0007669"/>
    <property type="project" value="UniProtKB-KW"/>
</dbReference>
<dbReference type="InterPro" id="IPR036661">
    <property type="entry name" value="Luciferase-like_sf"/>
</dbReference>
<evidence type="ECO:0000313" key="3">
    <source>
        <dbReference type="EMBL" id="MFI2478577.1"/>
    </source>
</evidence>
<dbReference type="PANTHER" id="PTHR43244:SF1">
    <property type="entry name" value="5,10-METHYLENETETRAHYDROMETHANOPTERIN REDUCTASE"/>
    <property type="match status" value="1"/>
</dbReference>
<evidence type="ECO:0000313" key="4">
    <source>
        <dbReference type="Proteomes" id="UP001611415"/>
    </source>
</evidence>
<keyword evidence="1 3" id="KW-0560">Oxidoreductase</keyword>
<dbReference type="Gene3D" id="3.20.20.30">
    <property type="entry name" value="Luciferase-like domain"/>
    <property type="match status" value="1"/>
</dbReference>
<sequence length="330" mass="35448">MGRSSSPSISCAFPPGPDTPAHIALAEELGYRNAWLYDSPVLYDDVWATLALAAQRTERIGLGTGIAVGALRHVTVTASAVAMIERLAPGRMTLGLGAGGTGMMMLGQRPLKWKFVAAYADTVRKLLRGEAVTWEGASIKLDHPTIGVPLPARDVPILMGVEGPRGEQTAQEHADGVISGWHTPQTAFDWACRLMFGTVLDDGESPISERAILAAGPGAAPIYHLLYTQNNRAALEALPGGAEWAAEIDTVPEEERIRAIWSGHLVQLTKTDLRHIPPEFIAQSTYTGTKDEVRAKVDAVASEHGFTEIIYQPSGPDIPRELRAFADAVM</sequence>
<feature type="domain" description="Luciferase-like" evidence="2">
    <location>
        <begin position="19"/>
        <end position="306"/>
    </location>
</feature>
<proteinExistence type="predicted"/>
<reference evidence="3 4" key="1">
    <citation type="submission" date="2024-10" db="EMBL/GenBank/DDBJ databases">
        <title>The Natural Products Discovery Center: Release of the First 8490 Sequenced Strains for Exploring Actinobacteria Biosynthetic Diversity.</title>
        <authorList>
            <person name="Kalkreuter E."/>
            <person name="Kautsar S.A."/>
            <person name="Yang D."/>
            <person name="Bader C.D."/>
            <person name="Teijaro C.N."/>
            <person name="Fluegel L."/>
            <person name="Davis C.M."/>
            <person name="Simpson J.R."/>
            <person name="Lauterbach L."/>
            <person name="Steele A.D."/>
            <person name="Gui C."/>
            <person name="Meng S."/>
            <person name="Li G."/>
            <person name="Viehrig K."/>
            <person name="Ye F."/>
            <person name="Su P."/>
            <person name="Kiefer A.F."/>
            <person name="Nichols A."/>
            <person name="Cepeda A.J."/>
            <person name="Yan W."/>
            <person name="Fan B."/>
            <person name="Jiang Y."/>
            <person name="Adhikari A."/>
            <person name="Zheng C.-J."/>
            <person name="Schuster L."/>
            <person name="Cowan T.M."/>
            <person name="Smanski M.J."/>
            <person name="Chevrette M.G."/>
            <person name="De Carvalho L.P.S."/>
            <person name="Shen B."/>
        </authorList>
    </citation>
    <scope>NUCLEOTIDE SEQUENCE [LARGE SCALE GENOMIC DNA]</scope>
    <source>
        <strain evidence="3 4">NPDC019275</strain>
    </source>
</reference>
<name>A0ABW7XBR3_9NOCA</name>
<dbReference type="InterPro" id="IPR011251">
    <property type="entry name" value="Luciferase-like_dom"/>
</dbReference>
<evidence type="ECO:0000256" key="1">
    <source>
        <dbReference type="ARBA" id="ARBA00023002"/>
    </source>
</evidence>
<gene>
    <name evidence="3" type="ORF">ACH49W_34930</name>
</gene>
<dbReference type="InterPro" id="IPR050564">
    <property type="entry name" value="F420-G6PD/mer"/>
</dbReference>
<dbReference type="RefSeq" id="WP_397096142.1">
    <property type="nucleotide sequence ID" value="NZ_JBIRYO010000043.1"/>
</dbReference>
<keyword evidence="4" id="KW-1185">Reference proteome</keyword>
<dbReference type="PANTHER" id="PTHR43244">
    <property type="match status" value="1"/>
</dbReference>
<dbReference type="EMBL" id="JBIRYO010000043">
    <property type="protein sequence ID" value="MFI2478577.1"/>
    <property type="molecule type" value="Genomic_DNA"/>
</dbReference>
<protein>
    <submittedName>
        <fullName evidence="3">LLM class flavin-dependent oxidoreductase</fullName>
        <ecNumber evidence="3">1.-.-.-</ecNumber>
    </submittedName>
</protein>
<dbReference type="Proteomes" id="UP001611415">
    <property type="component" value="Unassembled WGS sequence"/>
</dbReference>
<dbReference type="SUPFAM" id="SSF51679">
    <property type="entry name" value="Bacterial luciferase-like"/>
    <property type="match status" value="1"/>
</dbReference>
<dbReference type="EC" id="1.-.-.-" evidence="3"/>
<organism evidence="3 4">
    <name type="scientific">Nocardia xishanensis</name>
    <dbReference type="NCBI Taxonomy" id="238964"/>
    <lineage>
        <taxon>Bacteria</taxon>
        <taxon>Bacillati</taxon>
        <taxon>Actinomycetota</taxon>
        <taxon>Actinomycetes</taxon>
        <taxon>Mycobacteriales</taxon>
        <taxon>Nocardiaceae</taxon>
        <taxon>Nocardia</taxon>
    </lineage>
</organism>
<evidence type="ECO:0000259" key="2">
    <source>
        <dbReference type="Pfam" id="PF00296"/>
    </source>
</evidence>
<comment type="caution">
    <text evidence="3">The sequence shown here is derived from an EMBL/GenBank/DDBJ whole genome shotgun (WGS) entry which is preliminary data.</text>
</comment>
<dbReference type="Pfam" id="PF00296">
    <property type="entry name" value="Bac_luciferase"/>
    <property type="match status" value="1"/>
</dbReference>
<accession>A0ABW7XBR3</accession>